<dbReference type="PANTHER" id="PTHR45749:SF21">
    <property type="entry name" value="DUF4371 DOMAIN-CONTAINING PROTEIN"/>
    <property type="match status" value="1"/>
</dbReference>
<dbReference type="OrthoDB" id="6119506at2759"/>
<dbReference type="SMART" id="SM00597">
    <property type="entry name" value="ZnF_TTF"/>
    <property type="match status" value="1"/>
</dbReference>
<dbReference type="Proteomes" id="UP000507470">
    <property type="component" value="Unassembled WGS sequence"/>
</dbReference>
<proteinExistence type="predicted"/>
<evidence type="ECO:0000259" key="1">
    <source>
        <dbReference type="SMART" id="SM00597"/>
    </source>
</evidence>
<dbReference type="InterPro" id="IPR025398">
    <property type="entry name" value="DUF4371"/>
</dbReference>
<reference evidence="2 3" key="1">
    <citation type="submission" date="2020-06" db="EMBL/GenBank/DDBJ databases">
        <authorList>
            <person name="Li R."/>
            <person name="Bekaert M."/>
        </authorList>
    </citation>
    <scope>NUCLEOTIDE SEQUENCE [LARGE SCALE GENOMIC DNA]</scope>
    <source>
        <strain evidence="3">wild</strain>
    </source>
</reference>
<evidence type="ECO:0000313" key="2">
    <source>
        <dbReference type="EMBL" id="CAC5404706.1"/>
    </source>
</evidence>
<evidence type="ECO:0000313" key="3">
    <source>
        <dbReference type="Proteomes" id="UP000507470"/>
    </source>
</evidence>
<organism evidence="2 3">
    <name type="scientific">Mytilus coruscus</name>
    <name type="common">Sea mussel</name>
    <dbReference type="NCBI Taxonomy" id="42192"/>
    <lineage>
        <taxon>Eukaryota</taxon>
        <taxon>Metazoa</taxon>
        <taxon>Spiralia</taxon>
        <taxon>Lophotrochozoa</taxon>
        <taxon>Mollusca</taxon>
        <taxon>Bivalvia</taxon>
        <taxon>Autobranchia</taxon>
        <taxon>Pteriomorphia</taxon>
        <taxon>Mytilida</taxon>
        <taxon>Mytiloidea</taxon>
        <taxon>Mytilidae</taxon>
        <taxon>Mytilinae</taxon>
        <taxon>Mytilus</taxon>
    </lineage>
</organism>
<keyword evidence="3" id="KW-1185">Reference proteome</keyword>
<name>A0A6J8D9P4_MYTCO</name>
<sequence>MTKGRKYSKEWENTYPRLSYSVEEDAAYCAYCLVFGDGHGDGMFGMIGFRDWKNASSDKRGSLKIHENSKLHSAAKEKADNFIMVSNESKPDICSSLSKAYANKEVRNRQILLAIKDVIVSLKQRNIALRGNWDKELKRKTSQCPHYLSPKVQNELIYCCEIEIREKIVNDCKLADVYSVCADDTTDVSVKEQLSLCIRFVDRIKSEVREEFMGFVELTKTDAENID</sequence>
<gene>
    <name evidence="2" type="ORF">MCOR_38463</name>
</gene>
<dbReference type="Pfam" id="PF14291">
    <property type="entry name" value="DUF4371"/>
    <property type="match status" value="1"/>
</dbReference>
<accession>A0A6J8D9P4</accession>
<dbReference type="EMBL" id="CACVKT020007014">
    <property type="protein sequence ID" value="CAC5404706.1"/>
    <property type="molecule type" value="Genomic_DNA"/>
</dbReference>
<feature type="domain" description="TTF-type" evidence="1">
    <location>
        <begin position="3"/>
        <end position="103"/>
    </location>
</feature>
<protein>
    <recommendedName>
        <fullName evidence="1">TTF-type domain-containing protein</fullName>
    </recommendedName>
</protein>
<dbReference type="InterPro" id="IPR006580">
    <property type="entry name" value="Znf_TTF"/>
</dbReference>
<dbReference type="PANTHER" id="PTHR45749">
    <property type="match status" value="1"/>
</dbReference>
<dbReference type="AlphaFoldDB" id="A0A6J8D9P4"/>